<keyword evidence="2 5" id="KW-0812">Transmembrane</keyword>
<evidence type="ECO:0000256" key="3">
    <source>
        <dbReference type="ARBA" id="ARBA00022989"/>
    </source>
</evidence>
<keyword evidence="4 5" id="KW-0472">Membrane</keyword>
<name>A0A6A7BVY7_9PEZI</name>
<dbReference type="Proteomes" id="UP000799421">
    <property type="component" value="Unassembled WGS sequence"/>
</dbReference>
<reference evidence="7" key="1">
    <citation type="journal article" date="2020" name="Stud. Mycol.">
        <title>101 Dothideomycetes genomes: a test case for predicting lifestyles and emergence of pathogens.</title>
        <authorList>
            <person name="Haridas S."/>
            <person name="Albert R."/>
            <person name="Binder M."/>
            <person name="Bloem J."/>
            <person name="Labutti K."/>
            <person name="Salamov A."/>
            <person name="Andreopoulos B."/>
            <person name="Baker S."/>
            <person name="Barry K."/>
            <person name="Bills G."/>
            <person name="Bluhm B."/>
            <person name="Cannon C."/>
            <person name="Castanera R."/>
            <person name="Culley D."/>
            <person name="Daum C."/>
            <person name="Ezra D."/>
            <person name="Gonzalez J."/>
            <person name="Henrissat B."/>
            <person name="Kuo A."/>
            <person name="Liang C."/>
            <person name="Lipzen A."/>
            <person name="Lutzoni F."/>
            <person name="Magnuson J."/>
            <person name="Mondo S."/>
            <person name="Nolan M."/>
            <person name="Ohm R."/>
            <person name="Pangilinan J."/>
            <person name="Park H.-J."/>
            <person name="Ramirez L."/>
            <person name="Alfaro M."/>
            <person name="Sun H."/>
            <person name="Tritt A."/>
            <person name="Yoshinaga Y."/>
            <person name="Zwiers L.-H."/>
            <person name="Turgeon B."/>
            <person name="Goodwin S."/>
            <person name="Spatafora J."/>
            <person name="Crous P."/>
            <person name="Grigoriev I."/>
        </authorList>
    </citation>
    <scope>NUCLEOTIDE SEQUENCE</scope>
    <source>
        <strain evidence="7">CBS 480.64</strain>
    </source>
</reference>
<dbReference type="PANTHER" id="PTHR43341">
    <property type="entry name" value="AMINO ACID PERMEASE"/>
    <property type="match status" value="1"/>
</dbReference>
<feature type="transmembrane region" description="Helical" evidence="5">
    <location>
        <begin position="62"/>
        <end position="79"/>
    </location>
</feature>
<evidence type="ECO:0000256" key="5">
    <source>
        <dbReference type="SAM" id="Phobius"/>
    </source>
</evidence>
<dbReference type="EMBL" id="MU005994">
    <property type="protein sequence ID" value="KAF2859374.1"/>
    <property type="molecule type" value="Genomic_DNA"/>
</dbReference>
<comment type="subcellular location">
    <subcellularLocation>
        <location evidence="1">Membrane</location>
        <topology evidence="1">Multi-pass membrane protein</topology>
    </subcellularLocation>
</comment>
<dbReference type="InterPro" id="IPR004841">
    <property type="entry name" value="AA-permease/SLC12A_dom"/>
</dbReference>
<dbReference type="GO" id="GO:0015171">
    <property type="term" value="F:amino acid transmembrane transporter activity"/>
    <property type="evidence" value="ECO:0007669"/>
    <property type="project" value="TreeGrafter"/>
</dbReference>
<evidence type="ECO:0000256" key="1">
    <source>
        <dbReference type="ARBA" id="ARBA00004141"/>
    </source>
</evidence>
<dbReference type="AlphaFoldDB" id="A0A6A7BVY7"/>
<organism evidence="7 8">
    <name type="scientific">Piedraia hortae CBS 480.64</name>
    <dbReference type="NCBI Taxonomy" id="1314780"/>
    <lineage>
        <taxon>Eukaryota</taxon>
        <taxon>Fungi</taxon>
        <taxon>Dikarya</taxon>
        <taxon>Ascomycota</taxon>
        <taxon>Pezizomycotina</taxon>
        <taxon>Dothideomycetes</taxon>
        <taxon>Dothideomycetidae</taxon>
        <taxon>Capnodiales</taxon>
        <taxon>Piedraiaceae</taxon>
        <taxon>Piedraia</taxon>
    </lineage>
</organism>
<dbReference type="Gene3D" id="1.20.1740.10">
    <property type="entry name" value="Amino acid/polyamine transporter I"/>
    <property type="match status" value="1"/>
</dbReference>
<evidence type="ECO:0000259" key="6">
    <source>
        <dbReference type="Pfam" id="PF00324"/>
    </source>
</evidence>
<dbReference type="Pfam" id="PF00324">
    <property type="entry name" value="AA_permease"/>
    <property type="match status" value="1"/>
</dbReference>
<keyword evidence="3 5" id="KW-1133">Transmembrane helix</keyword>
<dbReference type="InterPro" id="IPR050524">
    <property type="entry name" value="APC_YAT"/>
</dbReference>
<keyword evidence="8" id="KW-1185">Reference proteome</keyword>
<evidence type="ECO:0000313" key="7">
    <source>
        <dbReference type="EMBL" id="KAF2859374.1"/>
    </source>
</evidence>
<sequence length="235" mass="26084">MIVALGEMMACMPRRETPTSYVARFIHPLLGGCHELDLLSPVGTNLWRWNGRPTFYRVGQKFGLSVLVFFRVLLIFNFLPTRSYGMAELGFATIKGLTLNGFLVHAICVFADAVNHRIVAWPDDENHLREEIFSTFHTRVRPGAFAPLLVDNNDALGKFVGFCAVSGVAGFSYQGTKLVIIALGKAHEGPSTAIPSVIKQNHLSGPVHPRWSSFLRPHGFERLPILGCCLHGQDW</sequence>
<evidence type="ECO:0000256" key="2">
    <source>
        <dbReference type="ARBA" id="ARBA00022692"/>
    </source>
</evidence>
<gene>
    <name evidence="7" type="ORF">K470DRAFT_265364</name>
</gene>
<dbReference type="PANTHER" id="PTHR43341:SF4">
    <property type="entry name" value="ARGININE PERMEASE CAN1-RELATED"/>
    <property type="match status" value="1"/>
</dbReference>
<evidence type="ECO:0000313" key="8">
    <source>
        <dbReference type="Proteomes" id="UP000799421"/>
    </source>
</evidence>
<protein>
    <recommendedName>
        <fullName evidence="6">Amino acid permease/ SLC12A domain-containing protein</fullName>
    </recommendedName>
</protein>
<dbReference type="GO" id="GO:0016020">
    <property type="term" value="C:membrane"/>
    <property type="evidence" value="ECO:0007669"/>
    <property type="project" value="UniProtKB-SubCell"/>
</dbReference>
<feature type="domain" description="Amino acid permease/ SLC12A" evidence="6">
    <location>
        <begin position="3"/>
        <end position="200"/>
    </location>
</feature>
<evidence type="ECO:0000256" key="4">
    <source>
        <dbReference type="ARBA" id="ARBA00023136"/>
    </source>
</evidence>
<accession>A0A6A7BVY7</accession>
<proteinExistence type="predicted"/>